<feature type="transmembrane region" description="Helical" evidence="12">
    <location>
        <begin position="266"/>
        <end position="284"/>
    </location>
</feature>
<keyword evidence="4" id="KW-0444">Lipid biosynthesis</keyword>
<dbReference type="Proteomes" id="UP001589818">
    <property type="component" value="Unassembled WGS sequence"/>
</dbReference>
<keyword evidence="5" id="KW-0997">Cell inner membrane</keyword>
<feature type="transmembrane region" description="Helical" evidence="12">
    <location>
        <begin position="148"/>
        <end position="166"/>
    </location>
</feature>
<dbReference type="RefSeq" id="WP_204819804.1">
    <property type="nucleotide sequence ID" value="NZ_JANHOF010000006.1"/>
</dbReference>
<dbReference type="InterPro" id="IPR037185">
    <property type="entry name" value="EmrE-like"/>
</dbReference>
<accession>A0ABV6J7W3</accession>
<comment type="similarity">
    <text evidence="2">Belongs to the EamA transporter family.</text>
</comment>
<evidence type="ECO:0000256" key="12">
    <source>
        <dbReference type="SAM" id="Phobius"/>
    </source>
</evidence>
<dbReference type="Gene3D" id="1.10.3730.20">
    <property type="match status" value="2"/>
</dbReference>
<keyword evidence="10" id="KW-0443">Lipid metabolism</keyword>
<evidence type="ECO:0000256" key="3">
    <source>
        <dbReference type="ARBA" id="ARBA00022475"/>
    </source>
</evidence>
<feature type="transmembrane region" description="Helical" evidence="12">
    <location>
        <begin position="178"/>
        <end position="196"/>
    </location>
</feature>
<evidence type="ECO:0000256" key="7">
    <source>
        <dbReference type="ARBA" id="ARBA00022692"/>
    </source>
</evidence>
<evidence type="ECO:0000256" key="1">
    <source>
        <dbReference type="ARBA" id="ARBA00004651"/>
    </source>
</evidence>
<feature type="transmembrane region" description="Helical" evidence="12">
    <location>
        <begin position="32"/>
        <end position="49"/>
    </location>
</feature>
<dbReference type="InterPro" id="IPR000620">
    <property type="entry name" value="EamA_dom"/>
</dbReference>
<evidence type="ECO:0000256" key="11">
    <source>
        <dbReference type="ARBA" id="ARBA00023136"/>
    </source>
</evidence>
<keyword evidence="9 12" id="KW-1133">Transmembrane helix</keyword>
<keyword evidence="3" id="KW-1003">Cell membrane</keyword>
<evidence type="ECO:0000256" key="8">
    <source>
        <dbReference type="ARBA" id="ARBA00022985"/>
    </source>
</evidence>
<proteinExistence type="inferred from homology"/>
<feature type="transmembrane region" description="Helical" evidence="12">
    <location>
        <begin position="208"/>
        <end position="233"/>
    </location>
</feature>
<comment type="caution">
    <text evidence="14">The sequence shown here is derived from an EMBL/GenBank/DDBJ whole genome shotgun (WGS) entry which is preliminary data.</text>
</comment>
<dbReference type="PANTHER" id="PTHR30561:SF9">
    <property type="entry name" value="4-AMINO-4-DEOXY-L-ARABINOSE-PHOSPHOUNDECAPRENOL FLIPPASE SUBUNIT ARNF-RELATED"/>
    <property type="match status" value="1"/>
</dbReference>
<gene>
    <name evidence="14" type="ORF">ACFFJ8_09170</name>
</gene>
<organism evidence="14 15">
    <name type="scientific">Paenibacillus mendelii</name>
    <dbReference type="NCBI Taxonomy" id="206163"/>
    <lineage>
        <taxon>Bacteria</taxon>
        <taxon>Bacillati</taxon>
        <taxon>Bacillota</taxon>
        <taxon>Bacilli</taxon>
        <taxon>Bacillales</taxon>
        <taxon>Paenibacillaceae</taxon>
        <taxon>Paenibacillus</taxon>
    </lineage>
</organism>
<reference evidence="14 15" key="1">
    <citation type="submission" date="2024-09" db="EMBL/GenBank/DDBJ databases">
        <authorList>
            <person name="Sun Q."/>
            <person name="Mori K."/>
        </authorList>
    </citation>
    <scope>NUCLEOTIDE SEQUENCE [LARGE SCALE GENOMIC DNA]</scope>
    <source>
        <strain evidence="14 15">CCM 4839</strain>
    </source>
</reference>
<keyword evidence="6" id="KW-0441">Lipid A biosynthesis</keyword>
<dbReference type="SUPFAM" id="SSF103481">
    <property type="entry name" value="Multidrug resistance efflux transporter EmrE"/>
    <property type="match status" value="2"/>
</dbReference>
<protein>
    <submittedName>
        <fullName evidence="14">EamA family transporter</fullName>
    </submittedName>
</protein>
<keyword evidence="15" id="KW-1185">Reference proteome</keyword>
<keyword evidence="8" id="KW-0448">Lipopolysaccharide biosynthesis</keyword>
<dbReference type="InterPro" id="IPR000390">
    <property type="entry name" value="Small_drug/metabolite_transptr"/>
</dbReference>
<evidence type="ECO:0000259" key="13">
    <source>
        <dbReference type="Pfam" id="PF00892"/>
    </source>
</evidence>
<feature type="transmembrane region" description="Helical" evidence="12">
    <location>
        <begin position="239"/>
        <end position="257"/>
    </location>
</feature>
<evidence type="ECO:0000256" key="10">
    <source>
        <dbReference type="ARBA" id="ARBA00023098"/>
    </source>
</evidence>
<evidence type="ECO:0000313" key="15">
    <source>
        <dbReference type="Proteomes" id="UP001589818"/>
    </source>
</evidence>
<keyword evidence="7 12" id="KW-0812">Transmembrane</keyword>
<dbReference type="Pfam" id="PF00892">
    <property type="entry name" value="EamA"/>
    <property type="match status" value="1"/>
</dbReference>
<evidence type="ECO:0000256" key="4">
    <source>
        <dbReference type="ARBA" id="ARBA00022516"/>
    </source>
</evidence>
<evidence type="ECO:0000256" key="9">
    <source>
        <dbReference type="ARBA" id="ARBA00022989"/>
    </source>
</evidence>
<evidence type="ECO:0000256" key="6">
    <source>
        <dbReference type="ARBA" id="ARBA00022556"/>
    </source>
</evidence>
<keyword evidence="11 12" id="KW-0472">Membrane</keyword>
<dbReference type="EMBL" id="JBHLVF010000011">
    <property type="protein sequence ID" value="MFC0391544.1"/>
    <property type="molecule type" value="Genomic_DNA"/>
</dbReference>
<feature type="transmembrane region" description="Helical" evidence="12">
    <location>
        <begin position="61"/>
        <end position="82"/>
    </location>
</feature>
<evidence type="ECO:0000256" key="2">
    <source>
        <dbReference type="ARBA" id="ARBA00007362"/>
    </source>
</evidence>
<evidence type="ECO:0000313" key="14">
    <source>
        <dbReference type="EMBL" id="MFC0391544.1"/>
    </source>
</evidence>
<name>A0ABV6J7W3_9BACL</name>
<evidence type="ECO:0000256" key="5">
    <source>
        <dbReference type="ARBA" id="ARBA00022519"/>
    </source>
</evidence>
<feature type="transmembrane region" description="Helical" evidence="12">
    <location>
        <begin position="116"/>
        <end position="136"/>
    </location>
</feature>
<feature type="domain" description="EamA" evidence="13">
    <location>
        <begin position="153"/>
        <end position="279"/>
    </location>
</feature>
<comment type="subcellular location">
    <subcellularLocation>
        <location evidence="1">Cell membrane</location>
        <topology evidence="1">Multi-pass membrane protein</topology>
    </subcellularLocation>
</comment>
<dbReference type="PANTHER" id="PTHR30561">
    <property type="entry name" value="SMR FAMILY PROTON-DEPENDENT DRUG EFFLUX TRANSPORTER SUGE"/>
    <property type="match status" value="1"/>
</dbReference>
<sequence>MIVALLLVLCSGLTHAVWNLFTKTSKNKRVFLWWIHIFATVTLLPNFIMELSKGGFGYKGILLMGGSLLFQCLYILLLPRAYERGDMSRTYPIMRGTGALLVPIVSVWLYGESLSLVGWLGVLSIAAGLFVIGGFAGKRVKGEHSMMYYLVPAFMNGLCITGYVLIDKTLLHYLSPLSLLELGNIAYILILTPIVLRSGEMKKELAINWRTISVGAVLSPGSYFLFLLAVNMAPLSHVAPIREMGTVFGTLLGVFLLKESNGWQRIAMSGVITAGVISIGFWGTP</sequence>